<protein>
    <recommendedName>
        <fullName evidence="3">C-type lectin domain-containing protein</fullName>
    </recommendedName>
</protein>
<feature type="compositionally biased region" description="Polar residues" evidence="1">
    <location>
        <begin position="359"/>
        <end position="368"/>
    </location>
</feature>
<dbReference type="EMBL" id="LUCM01011543">
    <property type="protein sequence ID" value="KAA0183828.1"/>
    <property type="molecule type" value="Genomic_DNA"/>
</dbReference>
<dbReference type="Pfam" id="PF00059">
    <property type="entry name" value="Lectin_C"/>
    <property type="match status" value="1"/>
</dbReference>
<dbReference type="Proteomes" id="UP000728185">
    <property type="component" value="Unassembled WGS sequence"/>
</dbReference>
<evidence type="ECO:0000313" key="5">
    <source>
        <dbReference type="Proteomes" id="UP000728185"/>
    </source>
</evidence>
<dbReference type="OrthoDB" id="6284932at2759"/>
<dbReference type="InterPro" id="IPR001304">
    <property type="entry name" value="C-type_lectin-like"/>
</dbReference>
<accession>A0A8E0RM19</accession>
<keyword evidence="2" id="KW-0472">Membrane</keyword>
<feature type="compositionally biased region" description="Polar residues" evidence="1">
    <location>
        <begin position="278"/>
        <end position="293"/>
    </location>
</feature>
<gene>
    <name evidence="4" type="ORF">FBUS_01179</name>
</gene>
<evidence type="ECO:0000259" key="3">
    <source>
        <dbReference type="PROSITE" id="PS50041"/>
    </source>
</evidence>
<dbReference type="InterPro" id="IPR016187">
    <property type="entry name" value="CTDL_fold"/>
</dbReference>
<feature type="compositionally biased region" description="Polar residues" evidence="1">
    <location>
        <begin position="340"/>
        <end position="350"/>
    </location>
</feature>
<organism evidence="4 5">
    <name type="scientific">Fasciolopsis buskii</name>
    <dbReference type="NCBI Taxonomy" id="27845"/>
    <lineage>
        <taxon>Eukaryota</taxon>
        <taxon>Metazoa</taxon>
        <taxon>Spiralia</taxon>
        <taxon>Lophotrochozoa</taxon>
        <taxon>Platyhelminthes</taxon>
        <taxon>Trematoda</taxon>
        <taxon>Digenea</taxon>
        <taxon>Plagiorchiida</taxon>
        <taxon>Echinostomata</taxon>
        <taxon>Echinostomatoidea</taxon>
        <taxon>Fasciolidae</taxon>
        <taxon>Fasciolopsis</taxon>
    </lineage>
</organism>
<dbReference type="PROSITE" id="PS50041">
    <property type="entry name" value="C_TYPE_LECTIN_2"/>
    <property type="match status" value="1"/>
</dbReference>
<feature type="compositionally biased region" description="Low complexity" evidence="1">
    <location>
        <begin position="325"/>
        <end position="339"/>
    </location>
</feature>
<comment type="caution">
    <text evidence="4">The sequence shown here is derived from an EMBL/GenBank/DDBJ whole genome shotgun (WGS) entry which is preliminary data.</text>
</comment>
<reference evidence="4" key="1">
    <citation type="submission" date="2019-05" db="EMBL/GenBank/DDBJ databases">
        <title>Annotation for the trematode Fasciolopsis buski.</title>
        <authorList>
            <person name="Choi Y.-J."/>
        </authorList>
    </citation>
    <scope>NUCLEOTIDE SEQUENCE</scope>
    <source>
        <strain evidence="4">HT</strain>
        <tissue evidence="4">Whole worm</tissue>
    </source>
</reference>
<dbReference type="CDD" id="cd00037">
    <property type="entry name" value="CLECT"/>
    <property type="match status" value="1"/>
</dbReference>
<dbReference type="SUPFAM" id="SSF56436">
    <property type="entry name" value="C-type lectin-like"/>
    <property type="match status" value="1"/>
</dbReference>
<evidence type="ECO:0000256" key="1">
    <source>
        <dbReference type="SAM" id="MobiDB-lite"/>
    </source>
</evidence>
<evidence type="ECO:0000313" key="4">
    <source>
        <dbReference type="EMBL" id="KAA0183828.1"/>
    </source>
</evidence>
<proteinExistence type="predicted"/>
<sequence>MLPRGLIYIAYIWSIVTGVWIPVDGFFVAPSDYPTYPFVYDSGWIFGPPVDRVQKAQDEERQHGAVKVRRITSMGYKGQSYMMVENLTLPFDQAESYCQTEFSEPMHLPSIHSDDEWARFTRVFGPFRPSGLWLGGIIQHPKPNFFLLSWLDNTRADYHRFPLIEQKDWISRWRTPGHGCIVANAEESRRGNWSVELAPCSTMPRAFVCKKQKSADFDLPIHVQLRHTHFGSRHSPSNLFKELFRPFLFPPRRRMPPFRPTGRQDTRFRIVGREAGSTADQEMLSQAPSSYWTTRPDAYSDDEEVESPETTSEAHRTPTTSTVRSTIAATTVSAPATTPKIESSTTSSTVPILPHTEAPPTTSKSPTDVETDYVPATTRKESPQHTDETQSHLTRIIHAVPLETQLTAMDTEHSTIGNPKFVVVHETKPGSSSPISVVRMPILQSSAQVIHPESIWDLA</sequence>
<feature type="domain" description="C-type lectin" evidence="3">
    <location>
        <begin position="76"/>
        <end position="194"/>
    </location>
</feature>
<feature type="region of interest" description="Disordered" evidence="1">
    <location>
        <begin position="273"/>
        <end position="370"/>
    </location>
</feature>
<evidence type="ECO:0000256" key="2">
    <source>
        <dbReference type="SAM" id="Phobius"/>
    </source>
</evidence>
<keyword evidence="2" id="KW-1133">Transmembrane helix</keyword>
<dbReference type="InterPro" id="IPR016186">
    <property type="entry name" value="C-type_lectin-like/link_sf"/>
</dbReference>
<feature type="transmembrane region" description="Helical" evidence="2">
    <location>
        <begin position="7"/>
        <end position="29"/>
    </location>
</feature>
<dbReference type="Gene3D" id="3.10.100.10">
    <property type="entry name" value="Mannose-Binding Protein A, subunit A"/>
    <property type="match status" value="1"/>
</dbReference>
<keyword evidence="2" id="KW-0812">Transmembrane</keyword>
<dbReference type="AlphaFoldDB" id="A0A8E0RM19"/>
<name>A0A8E0RM19_9TREM</name>
<keyword evidence="5" id="KW-1185">Reference proteome</keyword>